<feature type="domain" description="Response regulatory" evidence="3">
    <location>
        <begin position="5"/>
        <end position="124"/>
    </location>
</feature>
<dbReference type="InterPro" id="IPR001789">
    <property type="entry name" value="Sig_transdc_resp-reg_receiver"/>
</dbReference>
<dbReference type="InterPro" id="IPR011006">
    <property type="entry name" value="CheY-like_superfamily"/>
</dbReference>
<gene>
    <name evidence="4" type="ORF">NR989_09585</name>
</gene>
<evidence type="ECO:0000313" key="4">
    <source>
        <dbReference type="EMBL" id="WEJ62258.1"/>
    </source>
</evidence>
<dbReference type="InterPro" id="IPR002197">
    <property type="entry name" value="HTH_Fis"/>
</dbReference>
<protein>
    <submittedName>
        <fullName evidence="4">Response regulator</fullName>
    </submittedName>
</protein>
<dbReference type="SMART" id="SM00448">
    <property type="entry name" value="REC"/>
    <property type="match status" value="1"/>
</dbReference>
<dbReference type="Gene3D" id="3.40.50.2300">
    <property type="match status" value="1"/>
</dbReference>
<keyword evidence="1 2" id="KW-0597">Phosphoprotein</keyword>
<organism evidence="4 5">
    <name type="scientific">Thiomicrorhabdus lithotrophica</name>
    <dbReference type="NCBI Taxonomy" id="2949997"/>
    <lineage>
        <taxon>Bacteria</taxon>
        <taxon>Pseudomonadati</taxon>
        <taxon>Pseudomonadota</taxon>
        <taxon>Gammaproteobacteria</taxon>
        <taxon>Thiotrichales</taxon>
        <taxon>Piscirickettsiaceae</taxon>
        <taxon>Thiomicrorhabdus</taxon>
    </lineage>
</organism>
<dbReference type="PRINTS" id="PR01590">
    <property type="entry name" value="HTHFIS"/>
</dbReference>
<dbReference type="InterPro" id="IPR050595">
    <property type="entry name" value="Bact_response_regulator"/>
</dbReference>
<keyword evidence="5" id="KW-1185">Reference proteome</keyword>
<dbReference type="Pfam" id="PF02954">
    <property type="entry name" value="HTH_8"/>
    <property type="match status" value="1"/>
</dbReference>
<evidence type="ECO:0000313" key="5">
    <source>
        <dbReference type="Proteomes" id="UP001222275"/>
    </source>
</evidence>
<dbReference type="EMBL" id="CP102381">
    <property type="protein sequence ID" value="WEJ62258.1"/>
    <property type="molecule type" value="Genomic_DNA"/>
</dbReference>
<feature type="modified residue" description="4-aspartylphosphate" evidence="2">
    <location>
        <position position="54"/>
    </location>
</feature>
<dbReference type="Proteomes" id="UP001222275">
    <property type="component" value="Chromosome"/>
</dbReference>
<name>A0ABY8C8G9_9GAMM</name>
<dbReference type="PANTHER" id="PTHR44591:SF25">
    <property type="entry name" value="CHEMOTAXIS TWO-COMPONENT RESPONSE REGULATOR"/>
    <property type="match status" value="1"/>
</dbReference>
<dbReference type="SUPFAM" id="SSF52172">
    <property type="entry name" value="CheY-like"/>
    <property type="match status" value="1"/>
</dbReference>
<dbReference type="PROSITE" id="PS50110">
    <property type="entry name" value="RESPONSE_REGULATORY"/>
    <property type="match status" value="1"/>
</dbReference>
<dbReference type="SUPFAM" id="SSF46689">
    <property type="entry name" value="Homeodomain-like"/>
    <property type="match status" value="1"/>
</dbReference>
<dbReference type="Gene3D" id="1.10.10.60">
    <property type="entry name" value="Homeodomain-like"/>
    <property type="match status" value="1"/>
</dbReference>
<dbReference type="RefSeq" id="WP_275594516.1">
    <property type="nucleotide sequence ID" value="NZ_CP102381.1"/>
</dbReference>
<evidence type="ECO:0000259" key="3">
    <source>
        <dbReference type="PROSITE" id="PS50110"/>
    </source>
</evidence>
<proteinExistence type="predicted"/>
<sequence>MVEQKVLLVDDDPALRGMLGFSLELAGYQVTEVGSRADAIKALQTESFQVILLDMGMPPHEFTPQEGLAVLEWVRVKDALVKVVVLTGQDAEATSYLALKHGAFDFLEKPISAEAVLNAVKRAFLFYEQAAKLKQQEGVQHLQVEVTLGDGVKAIRNQAEEKLIRQVLADTEFNVHEAARRLGLKRENVYYLIKKYGLQR</sequence>
<dbReference type="Pfam" id="PF00072">
    <property type="entry name" value="Response_reg"/>
    <property type="match status" value="1"/>
</dbReference>
<dbReference type="InterPro" id="IPR009057">
    <property type="entry name" value="Homeodomain-like_sf"/>
</dbReference>
<reference evidence="4 5" key="1">
    <citation type="submission" date="2022-06" db="EMBL/GenBank/DDBJ databases">
        <title>Thiomicrohabdus sp. nov, an obligately chemolithoautotrophic, sulfur-oxidizing bacterium isolated from beach of Guanyin Mountain. Amoy.</title>
        <authorList>
            <person name="Zhu H."/>
        </authorList>
    </citation>
    <scope>NUCLEOTIDE SEQUENCE [LARGE SCALE GENOMIC DNA]</scope>
    <source>
        <strain evidence="4 5">XGS-01</strain>
    </source>
</reference>
<evidence type="ECO:0000256" key="1">
    <source>
        <dbReference type="ARBA" id="ARBA00022553"/>
    </source>
</evidence>
<evidence type="ECO:0000256" key="2">
    <source>
        <dbReference type="PROSITE-ProRule" id="PRU00169"/>
    </source>
</evidence>
<accession>A0ABY8C8G9</accession>
<dbReference type="PANTHER" id="PTHR44591">
    <property type="entry name" value="STRESS RESPONSE REGULATOR PROTEIN 1"/>
    <property type="match status" value="1"/>
</dbReference>